<feature type="compositionally biased region" description="Polar residues" evidence="1">
    <location>
        <begin position="218"/>
        <end position="238"/>
    </location>
</feature>
<feature type="region of interest" description="Disordered" evidence="1">
    <location>
        <begin position="212"/>
        <end position="310"/>
    </location>
</feature>
<evidence type="ECO:0000313" key="3">
    <source>
        <dbReference type="Proteomes" id="UP000215902"/>
    </source>
</evidence>
<dbReference type="EMBL" id="NIVC01000094">
    <property type="protein sequence ID" value="PAA91116.1"/>
    <property type="molecule type" value="Genomic_DNA"/>
</dbReference>
<evidence type="ECO:0000313" key="2">
    <source>
        <dbReference type="EMBL" id="PAA91116.1"/>
    </source>
</evidence>
<comment type="caution">
    <text evidence="2">The sequence shown here is derived from an EMBL/GenBank/DDBJ whole genome shotgun (WGS) entry which is preliminary data.</text>
</comment>
<dbReference type="Proteomes" id="UP000215902">
    <property type="component" value="Unassembled WGS sequence"/>
</dbReference>
<accession>A0A267GYM0</accession>
<feature type="compositionally biased region" description="Low complexity" evidence="1">
    <location>
        <begin position="36"/>
        <end position="62"/>
    </location>
</feature>
<feature type="compositionally biased region" description="Low complexity" evidence="1">
    <location>
        <begin position="259"/>
        <end position="271"/>
    </location>
</feature>
<dbReference type="AlphaFoldDB" id="A0A267GYM0"/>
<name>A0A267GYM0_9PLAT</name>
<organism evidence="2 3">
    <name type="scientific">Macrostomum lignano</name>
    <dbReference type="NCBI Taxonomy" id="282301"/>
    <lineage>
        <taxon>Eukaryota</taxon>
        <taxon>Metazoa</taxon>
        <taxon>Spiralia</taxon>
        <taxon>Lophotrochozoa</taxon>
        <taxon>Platyhelminthes</taxon>
        <taxon>Rhabditophora</taxon>
        <taxon>Macrostomorpha</taxon>
        <taxon>Macrostomida</taxon>
        <taxon>Macrostomidae</taxon>
        <taxon>Macrostomum</taxon>
    </lineage>
</organism>
<feature type="compositionally biased region" description="Polar residues" evidence="1">
    <location>
        <begin position="8"/>
        <end position="18"/>
    </location>
</feature>
<feature type="region of interest" description="Disordered" evidence="1">
    <location>
        <begin position="1"/>
        <end position="68"/>
    </location>
</feature>
<protein>
    <submittedName>
        <fullName evidence="2">Uncharacterized protein</fullName>
    </submittedName>
</protein>
<reference evidence="2 3" key="1">
    <citation type="submission" date="2017-06" db="EMBL/GenBank/DDBJ databases">
        <title>A platform for efficient transgenesis in Macrostomum lignano, a flatworm model organism for stem cell research.</title>
        <authorList>
            <person name="Berezikov E."/>
        </authorList>
    </citation>
    <scope>NUCLEOTIDE SEQUENCE [LARGE SCALE GENOMIC DNA]</scope>
    <source>
        <strain evidence="2">DV1</strain>
        <tissue evidence="2">Whole organism</tissue>
    </source>
</reference>
<keyword evidence="3" id="KW-1185">Reference proteome</keyword>
<proteinExistence type="predicted"/>
<feature type="region of interest" description="Disordered" evidence="1">
    <location>
        <begin position="324"/>
        <end position="354"/>
    </location>
</feature>
<sequence length="628" mass="68783">MSGRRKSLPQQQQPSPTRGPSGLAPFGSSYTAVHGQQQHRQQQQQQKQRQQQFHQQLANRAHQLQRRRRALEATRERLLRDMQDRRRALEGTFRWLEDVLTAQRRQRLSEAELLERNCRRLLDKRIGELRVTRDALVGRLGDDSKPSDADLLQLLESATAALGLEDGAGSDAAEAVTDTGGAEESAVAEAVEQLRLCQHRWQADFEAWLKTMPPGPASSATSAQLSVPPSSAKGSTGESEYYSLPASESSSDGPASPRGAATAGTAHQAAHPCASWPTARQHAGDPPTATSARVPPDESEQPRYWSPSAVTASRRGFFDESYQPHQEYHRQKNRPANQPPPPQPTQITTSGCPVSIAFGGPPENLLYIAEEFEDDRPNQVNIYTARGRLVGAFSFNIGQEVNPYRLAWCPQSQRLLALSYGSRHSTRPFLVDRRGRPAEPFTSATRTLNLASLEPMDMAVADPPGLVFLCCPGQGLLIMDLRGRQIGCHQLGLGAAVAAGWSGSTQQLAVLHSKSQPAFCLSLFGLVEGQTLRLNANCAVDFESIDPPLVIWDGPRVLVVKVTNESGGGCLDGYLAEPGCQLVFETTRLLWQGGSRRNPIHCCLCLHEGQRMLCICDRNHPAVLTCLV</sequence>
<evidence type="ECO:0000256" key="1">
    <source>
        <dbReference type="SAM" id="MobiDB-lite"/>
    </source>
</evidence>
<gene>
    <name evidence="2" type="ORF">BOX15_Mlig006918g3</name>
</gene>